<dbReference type="Pfam" id="PF20926">
    <property type="entry name" value="Htt_N-HEAT_1"/>
    <property type="match status" value="1"/>
</dbReference>
<protein>
    <recommendedName>
        <fullName evidence="9">Huntingtin</fullName>
    </recommendedName>
</protein>
<evidence type="ECO:0000256" key="4">
    <source>
        <dbReference type="ARBA" id="ARBA00007153"/>
    </source>
</evidence>
<sequence>MATQEKLHKSLEALKNLANPNQRNLDVTKKKEKIQCCYVITEAISNPTIRISTNFHILLGNSIEALLKLCDDQDSDVRMTSEECLNRIIRAANEGHIGKIQIELHKEIKRNGEARPLRTALWLFSMLAKHIKPHKGKPYVVNMFPSLIKIAERTEESIHETLAVSLSKIMSVLGCFSSENEVKVLLKAFLANVSSQSTVIRRTTSTCILTICMNCRKPYTFLMYCLNYLLDLIVPVHESQSTHLILGVMSCIKVLLPNLKRTITNQEFHENCLTTKDLDKLLQVYELCLYFLTNKDHNIINTCLETLNVLLQNCTNELKDSLLKKSGINNRRIYSTHYACKSNCRSPSQLSVATNTTGEENLFSESELTDTVRSDIEKWIDVSKLAVMNITFAKTKEKSHSLDKVNMCAAIDSSQNLCNYEKLNIIDDNFVGEVKTLSIGDNLNGLMSDNSSEKNDDKLNVENDIEEIDIGDFLDKDVPLIYCTRVIAKLFLLSGSPKTCIPDKRVRVSVKSLALSCLSSIFLIYPSGVLLYLDKSYCGDSKVTNKRISSQRISELLLLKDHADPQLRGNVRMLVANFLKAVLTSSEGDYEKWLTINSSREPPTSLSMEELVKLLAEGLEDESSNCIRQTLLSLNVTFKYLAESSTSTSVIPLLTILPLLSRNPYWLVKVALCELVSKIDYITVHYVMGSSEFQRKVIFNVLFELLADDDQRVRTSAANSVVRIIPCLYFEEHEIGEEPATSKAVMEKNGLLKSLHDSKMDTSVNKKHFIRNMPFPFDQLPNEGCDRIDFSLSKITVTLYNTILTATSKHLIGGCIETLSLLSNSYPSTVYKNCWCTSDISKSMENASAKIPDLLSLCISFLSSSVHVYDLQIHIDILNLTANLYAGQSLPIIKPVVEVEGTKDLWHMFPNAAFSELSEQYLGHAIKLLNIFHHVLNEIVPIHPQFKAALPSLPAASNLSPIKRRKSDLDKKLLSVGKSEKEEKGEKKESVKMNSVVNFVSLPHYLKIYEVLKSSFTNYKISLESEASQKFLDLLNKALHSLSVLMEVGTLNEFSRIAEDILSYLKSTFAVEAPKTVENVQQLLKCLFGTNLTSNISEFVTEKKISKDESEDYSGFYYNVFQQPYGIISSLTASLSNISRHDCDGDSTLMGYLHRKDVKKRSVVLTRSSDKVLANYIRIFESMVIKSLKQYTVTSNVKLQCQVLQLLNQLVQLRVNYCLLDSEQVFIGFVLKQFEYIEEGQVPFPNELIPKIFQFLVQLSYSKQHSKCIISVPKIIQLCDGLMASGQPALTYCIPALEPIVEDIFLTRNKSNTSDIKELETTREVILSMLLRLCEYKQVINLITLILEDSKYCTDNTEKWEGWSRQVLGVVLPMLKQNKIRLDDSEAFVAMRRFILALNPNVFKPFDDIIIMFFQEPPQLEHDTKPFVRWLSKILILLLILTPLKEDTLLAKINKVKSEFSPNSIFENVITKADPLNVNNNADTFQKIPAEQIFIRFIFRVVSCTLRLCLLATRNEEGSFLCEQFSVFLMHFFAHVPVSHCKITNKAISVLNKNIPFDENDVIQLEDINGNFLNLAVFRPVLTFHWCYFLTLMNYSDKSFWSNVLRIKENSERSLRNPSIHLEIMKMGGAISFCDFLSENLTESENVSWFLINQSIFLVYLCNEAPVFEFVSSIHRSPILSKIFVENISKNYKNIPIFKTKVLKCVENCHPSQVGAVLNLLVPNMLNFRQVALSRMAANLASRKIELLLTLPMEDVNSQLSKEDIMEMQKTLTSLKLVRKHETLVSLLNKLSVQYYDLSPLEFDQRRVVNPEYIKRLKINKKWYLSQIQAKYGDASVRSETAELLNHLEYNEIISFMSSSDFNKLCLQDCLRLGVKYMEQHQLKEEPPIIKASVDCLLKDVTSIANRIPVPIQINEIIGPPLYADSKRSNVAAIFRNNDLSQLLCSIAPCIPCYMDSLLLCPNFKVPPTELMKFAVGCLDYVAFLIDTETNDLNINLVDSFVTAADRIFRHSNVCSFLTLDVNISWFCSSVNSLFRFVSFLLRNDKPLPSVPKYSLNSTLGKVETMPAGRATYQLYILVTWLFETKSTNHVNIPKFFFRPVKSIIISLSRLPLVNSYVLIPFRVWRTGWQPEMSGPFNTQVSPLPIELLQEVDMLEEYVFRMTLLGDLDGSPERSVFPLDDLDPVELNAVVHGSSLAIKAITTLLLQTLSYPTPGYPKVSKLIHVSRDLPVNEDSVRDKYNECTHVSTKSELLSVFEPRNFERLSNKYSYGQMSIKYFLMATGILQEDEENSMPAVVVRRREKMLEDNGLDINSCLQFLLDYYMQLMKPQSLTNIRILHDAIRSTIIISDLFTDKSQFSWMMDVFLELSSCMLSKTNCCIKIFEQVKKLLVQYLKSPYLSSRIASLHGLLYILEGCKLSNITIGGISEEMQLILPCAVEYVQFNLTTTNSVLKKSQEHSVLVWSLAFYLMENVDEVNMEQKLCGVTEIIDCKKSLLIEKVGKQILKLALDKMRCDNPTTAILGMQLLLSYMYTDCADHLQKRLKFLQPLQTSPDHLVQTIEKISAIFERIKRGHVFEVDILCSIMPIVLDDFFSPSDILTKVFESAICQDQLSLLQDWVVFSLSNFTQSFSIGMATWCLTCFFISASSNEWLRSYFLTSKLELAATNTRTKRCCASRAQTSIRIYRTISRGKSLSRILIRSRTSWICPSMIFYRLCKFY</sequence>
<evidence type="ECO:0000256" key="5">
    <source>
        <dbReference type="ARBA" id="ARBA00022490"/>
    </source>
</evidence>
<comment type="subcellular location">
    <subcellularLocation>
        <location evidence="3">Cytoplasm</location>
    </subcellularLocation>
    <subcellularLocation>
        <location evidence="2">Nucleus</location>
    </subcellularLocation>
</comment>
<evidence type="ECO:0000313" key="8">
    <source>
        <dbReference type="Proteomes" id="UP001162162"/>
    </source>
</evidence>
<dbReference type="Pfam" id="PF20927">
    <property type="entry name" value="Htt_C-HEAT"/>
    <property type="match status" value="2"/>
</dbReference>
<comment type="function">
    <text evidence="1">May play a role in microtubule-mediated transport or vesicle function.</text>
</comment>
<dbReference type="GO" id="GO:0005737">
    <property type="term" value="C:cytoplasm"/>
    <property type="evidence" value="ECO:0007669"/>
    <property type="project" value="UniProtKB-SubCell"/>
</dbReference>
<keyword evidence="5" id="KW-0963">Cytoplasm</keyword>
<evidence type="ECO:0000256" key="2">
    <source>
        <dbReference type="ARBA" id="ARBA00004123"/>
    </source>
</evidence>
<accession>A0AAV8Z9V3</accession>
<evidence type="ECO:0000256" key="1">
    <source>
        <dbReference type="ARBA" id="ARBA00002907"/>
    </source>
</evidence>
<proteinExistence type="inferred from homology"/>
<comment type="similarity">
    <text evidence="4">Belongs to the huntingtin family.</text>
</comment>
<dbReference type="InterPro" id="IPR048413">
    <property type="entry name" value="Htt_C-HEAT_rpt"/>
</dbReference>
<evidence type="ECO:0000256" key="6">
    <source>
        <dbReference type="ARBA" id="ARBA00023242"/>
    </source>
</evidence>
<evidence type="ECO:0000313" key="7">
    <source>
        <dbReference type="EMBL" id="KAJ8959892.1"/>
    </source>
</evidence>
<dbReference type="EMBL" id="JAPWTK010000011">
    <property type="protein sequence ID" value="KAJ8959892.1"/>
    <property type="molecule type" value="Genomic_DNA"/>
</dbReference>
<keyword evidence="8" id="KW-1185">Reference proteome</keyword>
<dbReference type="Pfam" id="PF20925">
    <property type="entry name" value="Htt_bridge"/>
    <property type="match status" value="1"/>
</dbReference>
<dbReference type="InterPro" id="IPR048411">
    <property type="entry name" value="Htt_N_HEAT_rpt-1"/>
</dbReference>
<dbReference type="SUPFAM" id="SSF48371">
    <property type="entry name" value="ARM repeat"/>
    <property type="match status" value="1"/>
</dbReference>
<dbReference type="Proteomes" id="UP001162162">
    <property type="component" value="Unassembled WGS sequence"/>
</dbReference>
<dbReference type="PANTHER" id="PTHR10170:SF10">
    <property type="entry name" value="HUNTINGTIN"/>
    <property type="match status" value="1"/>
</dbReference>
<dbReference type="PANTHER" id="PTHR10170">
    <property type="entry name" value="HUNTINGTON DISEASE PROTEIN"/>
    <property type="match status" value="1"/>
</dbReference>
<evidence type="ECO:0000256" key="3">
    <source>
        <dbReference type="ARBA" id="ARBA00004496"/>
    </source>
</evidence>
<organism evidence="7 8">
    <name type="scientific">Aromia moschata</name>
    <dbReference type="NCBI Taxonomy" id="1265417"/>
    <lineage>
        <taxon>Eukaryota</taxon>
        <taxon>Metazoa</taxon>
        <taxon>Ecdysozoa</taxon>
        <taxon>Arthropoda</taxon>
        <taxon>Hexapoda</taxon>
        <taxon>Insecta</taxon>
        <taxon>Pterygota</taxon>
        <taxon>Neoptera</taxon>
        <taxon>Endopterygota</taxon>
        <taxon>Coleoptera</taxon>
        <taxon>Polyphaga</taxon>
        <taxon>Cucujiformia</taxon>
        <taxon>Chrysomeloidea</taxon>
        <taxon>Cerambycidae</taxon>
        <taxon>Cerambycinae</taxon>
        <taxon>Callichromatini</taxon>
        <taxon>Aromia</taxon>
    </lineage>
</organism>
<name>A0AAV8Z9V3_9CUCU</name>
<dbReference type="Pfam" id="PF12372">
    <property type="entry name" value="Htt_N-HEAT"/>
    <property type="match status" value="1"/>
</dbReference>
<dbReference type="InterPro" id="IPR011989">
    <property type="entry name" value="ARM-like"/>
</dbReference>
<dbReference type="InterPro" id="IPR024613">
    <property type="entry name" value="Huntingtin_N_HEAT_rpt-2"/>
</dbReference>
<comment type="caution">
    <text evidence="7">The sequence shown here is derived from an EMBL/GenBank/DDBJ whole genome shotgun (WGS) entry which is preliminary data.</text>
</comment>
<dbReference type="GO" id="GO:0005634">
    <property type="term" value="C:nucleus"/>
    <property type="evidence" value="ECO:0007669"/>
    <property type="project" value="UniProtKB-SubCell"/>
</dbReference>
<gene>
    <name evidence="7" type="ORF">NQ318_011628</name>
</gene>
<dbReference type="Gene3D" id="1.25.10.10">
    <property type="entry name" value="Leucine-rich Repeat Variant"/>
    <property type="match status" value="2"/>
</dbReference>
<dbReference type="InterPro" id="IPR016024">
    <property type="entry name" value="ARM-type_fold"/>
</dbReference>
<evidence type="ECO:0008006" key="9">
    <source>
        <dbReference type="Google" id="ProtNLM"/>
    </source>
</evidence>
<keyword evidence="6" id="KW-0539">Nucleus</keyword>
<dbReference type="InterPro" id="IPR028426">
    <property type="entry name" value="Huntingtin_fam"/>
</dbReference>
<reference evidence="7" key="1">
    <citation type="journal article" date="2023" name="Insect Mol. Biol.">
        <title>Genome sequencing provides insights into the evolution of gene families encoding plant cell wall-degrading enzymes in longhorned beetles.</title>
        <authorList>
            <person name="Shin N.R."/>
            <person name="Okamura Y."/>
            <person name="Kirsch R."/>
            <person name="Pauchet Y."/>
        </authorList>
    </citation>
    <scope>NUCLEOTIDE SEQUENCE</scope>
    <source>
        <strain evidence="7">AMC_N1</strain>
    </source>
</reference>
<dbReference type="InterPro" id="IPR048412">
    <property type="entry name" value="Htt_bridge"/>
</dbReference>